<dbReference type="OrthoDB" id="2431762at2759"/>
<dbReference type="EMBL" id="CAJVPQ010007861">
    <property type="protein sequence ID" value="CAG8701228.1"/>
    <property type="molecule type" value="Genomic_DNA"/>
</dbReference>
<comment type="caution">
    <text evidence="1">The sequence shown here is derived from an EMBL/GenBank/DDBJ whole genome shotgun (WGS) entry which is preliminary data.</text>
</comment>
<sequence>MTASTLPIATEFIGLLPKNGIKPYKWNVSAENNSKQRELIIRYLNQHLKPSLPTNIVIYDVANNKSLLDTPVTENSPFPFKLQDGI</sequence>
<dbReference type="AlphaFoldDB" id="A0A9N9HQZ5"/>
<evidence type="ECO:0000313" key="2">
    <source>
        <dbReference type="Proteomes" id="UP000789570"/>
    </source>
</evidence>
<organism evidence="1 2">
    <name type="scientific">Funneliformis caledonium</name>
    <dbReference type="NCBI Taxonomy" id="1117310"/>
    <lineage>
        <taxon>Eukaryota</taxon>
        <taxon>Fungi</taxon>
        <taxon>Fungi incertae sedis</taxon>
        <taxon>Mucoromycota</taxon>
        <taxon>Glomeromycotina</taxon>
        <taxon>Glomeromycetes</taxon>
        <taxon>Glomerales</taxon>
        <taxon>Glomeraceae</taxon>
        <taxon>Funneliformis</taxon>
    </lineage>
</organism>
<protein>
    <submittedName>
        <fullName evidence="1">12248_t:CDS:1</fullName>
    </submittedName>
</protein>
<reference evidence="1" key="1">
    <citation type="submission" date="2021-06" db="EMBL/GenBank/DDBJ databases">
        <authorList>
            <person name="Kallberg Y."/>
            <person name="Tangrot J."/>
            <person name="Rosling A."/>
        </authorList>
    </citation>
    <scope>NUCLEOTIDE SEQUENCE</scope>
    <source>
        <strain evidence="1">UK204</strain>
    </source>
</reference>
<dbReference type="Proteomes" id="UP000789570">
    <property type="component" value="Unassembled WGS sequence"/>
</dbReference>
<keyword evidence="2" id="KW-1185">Reference proteome</keyword>
<evidence type="ECO:0000313" key="1">
    <source>
        <dbReference type="EMBL" id="CAG8701228.1"/>
    </source>
</evidence>
<gene>
    <name evidence="1" type="ORF">FCALED_LOCUS13486</name>
</gene>
<name>A0A9N9HQZ5_9GLOM</name>
<proteinExistence type="predicted"/>
<accession>A0A9N9HQZ5</accession>